<proteinExistence type="predicted"/>
<dbReference type="AlphaFoldDB" id="A0A1M7QND5"/>
<name>A0A1M7QND5_9BURK</name>
<feature type="transmembrane region" description="Helical" evidence="1">
    <location>
        <begin position="6"/>
        <end position="27"/>
    </location>
</feature>
<feature type="transmembrane region" description="Helical" evidence="1">
    <location>
        <begin position="39"/>
        <end position="58"/>
    </location>
</feature>
<dbReference type="STRING" id="551987.SAMN05192549_107339"/>
<keyword evidence="3" id="KW-1185">Reference proteome</keyword>
<keyword evidence="1" id="KW-1133">Transmembrane helix</keyword>
<accession>A0A1M7QND5</accession>
<evidence type="ECO:0000256" key="1">
    <source>
        <dbReference type="SAM" id="Phobius"/>
    </source>
</evidence>
<dbReference type="RefSeq" id="WP_072786659.1">
    <property type="nucleotide sequence ID" value="NZ_FRCX01000007.1"/>
</dbReference>
<keyword evidence="1" id="KW-0812">Transmembrane</keyword>
<gene>
    <name evidence="2" type="ORF">SAMN05192549_107339</name>
</gene>
<reference evidence="3" key="1">
    <citation type="submission" date="2016-11" db="EMBL/GenBank/DDBJ databases">
        <authorList>
            <person name="Varghese N."/>
            <person name="Submissions S."/>
        </authorList>
    </citation>
    <scope>NUCLEOTIDE SEQUENCE [LARGE SCALE GENOMIC DNA]</scope>
    <source>
        <strain evidence="3">Sac-22</strain>
    </source>
</reference>
<feature type="transmembrane region" description="Helical" evidence="1">
    <location>
        <begin position="70"/>
        <end position="90"/>
    </location>
</feature>
<organism evidence="2 3">
    <name type="scientific">Duganella sacchari</name>
    <dbReference type="NCBI Taxonomy" id="551987"/>
    <lineage>
        <taxon>Bacteria</taxon>
        <taxon>Pseudomonadati</taxon>
        <taxon>Pseudomonadota</taxon>
        <taxon>Betaproteobacteria</taxon>
        <taxon>Burkholderiales</taxon>
        <taxon>Oxalobacteraceae</taxon>
        <taxon>Telluria group</taxon>
        <taxon>Duganella</taxon>
    </lineage>
</organism>
<dbReference type="EMBL" id="FRCX01000007">
    <property type="protein sequence ID" value="SHN32869.1"/>
    <property type="molecule type" value="Genomic_DNA"/>
</dbReference>
<keyword evidence="1" id="KW-0472">Membrane</keyword>
<dbReference type="Proteomes" id="UP000184339">
    <property type="component" value="Unassembled WGS sequence"/>
</dbReference>
<evidence type="ECO:0000313" key="3">
    <source>
        <dbReference type="Proteomes" id="UP000184339"/>
    </source>
</evidence>
<evidence type="ECO:0000313" key="2">
    <source>
        <dbReference type="EMBL" id="SHN32869.1"/>
    </source>
</evidence>
<protein>
    <submittedName>
        <fullName evidence="2">Uncharacterized protein</fullName>
    </submittedName>
</protein>
<sequence length="96" mass="11068">MLDGRHWEIFNVVLFYAVGGLFLFAAYRNKARQQRQLPVKLHYLFALYAFLWGTSWLLHLCGFPKLDEAFKAAGAVVAVVNGVAWLRYILKDRHAV</sequence>